<protein>
    <recommendedName>
        <fullName evidence="10">Potassium channel domain-containing protein</fullName>
    </recommendedName>
</protein>
<proteinExistence type="predicted"/>
<feature type="region of interest" description="Disordered" evidence="8">
    <location>
        <begin position="1"/>
        <end position="36"/>
    </location>
</feature>
<reference evidence="11" key="1">
    <citation type="submission" date="2021-01" db="EMBL/GenBank/DDBJ databases">
        <authorList>
            <person name="Corre E."/>
            <person name="Pelletier E."/>
            <person name="Niang G."/>
            <person name="Scheremetjew M."/>
            <person name="Finn R."/>
            <person name="Kale V."/>
            <person name="Holt S."/>
            <person name="Cochrane G."/>
            <person name="Meng A."/>
            <person name="Brown T."/>
            <person name="Cohen L."/>
        </authorList>
    </citation>
    <scope>NUCLEOTIDE SEQUENCE</scope>
    <source>
        <strain evidence="11">Pop2</strain>
    </source>
</reference>
<keyword evidence="2" id="KW-0813">Transport</keyword>
<evidence type="ECO:0000259" key="10">
    <source>
        <dbReference type="Pfam" id="PF07885"/>
    </source>
</evidence>
<feature type="region of interest" description="Disordered" evidence="8">
    <location>
        <begin position="483"/>
        <end position="506"/>
    </location>
</feature>
<keyword evidence="4 9" id="KW-1133">Transmembrane helix</keyword>
<evidence type="ECO:0000256" key="6">
    <source>
        <dbReference type="ARBA" id="ARBA00023136"/>
    </source>
</evidence>
<dbReference type="SUPFAM" id="SSF81324">
    <property type="entry name" value="Voltage-gated potassium channels"/>
    <property type="match status" value="2"/>
</dbReference>
<dbReference type="PANTHER" id="PTHR11003:SF291">
    <property type="entry name" value="IP11374P"/>
    <property type="match status" value="1"/>
</dbReference>
<evidence type="ECO:0000256" key="5">
    <source>
        <dbReference type="ARBA" id="ARBA00023065"/>
    </source>
</evidence>
<feature type="transmembrane region" description="Helical" evidence="9">
    <location>
        <begin position="237"/>
        <end position="256"/>
    </location>
</feature>
<organism evidence="11">
    <name type="scientific">Ditylum brightwellii</name>
    <dbReference type="NCBI Taxonomy" id="49249"/>
    <lineage>
        <taxon>Eukaryota</taxon>
        <taxon>Sar</taxon>
        <taxon>Stramenopiles</taxon>
        <taxon>Ochrophyta</taxon>
        <taxon>Bacillariophyta</taxon>
        <taxon>Mediophyceae</taxon>
        <taxon>Lithodesmiophycidae</taxon>
        <taxon>Lithodesmiales</taxon>
        <taxon>Lithodesmiaceae</taxon>
        <taxon>Ditylum</taxon>
    </lineage>
</organism>
<feature type="domain" description="Potassium channel" evidence="10">
    <location>
        <begin position="176"/>
        <end position="259"/>
    </location>
</feature>
<feature type="transmembrane region" description="Helical" evidence="9">
    <location>
        <begin position="206"/>
        <end position="225"/>
    </location>
</feature>
<feature type="transmembrane region" description="Helical" evidence="9">
    <location>
        <begin position="167"/>
        <end position="186"/>
    </location>
</feature>
<evidence type="ECO:0000256" key="1">
    <source>
        <dbReference type="ARBA" id="ARBA00004141"/>
    </source>
</evidence>
<dbReference type="InterPro" id="IPR003280">
    <property type="entry name" value="2pore_dom_K_chnl"/>
</dbReference>
<dbReference type="GO" id="GO:0015271">
    <property type="term" value="F:outward rectifier potassium channel activity"/>
    <property type="evidence" value="ECO:0007669"/>
    <property type="project" value="TreeGrafter"/>
</dbReference>
<keyword evidence="7" id="KW-0407">Ion channel</keyword>
<accession>A0A6U3Q5S1</accession>
<sequence length="506" mass="57534">MQEQAVSSPTGESIATNNTRGSYKSHELKSTDRGGSEVESLAIQIEKRRAERIPVTMKVRKRFLKTFLTCCQKNNYPPGKVPPSEVRDFRDQVQEEITARGDGVGFFKKQAMLLGFRDDKSTLLRVLERALEVIAERDIKDNEYFFFQDFNFYFTVRESRWPWRRSALASSLLVILTFYIFSAVLWCSILEHDGICDSNGETFSGAASAIYFASTTMSTVGYGDLSVFGGSEAPSKWLMFLGIVYMVAAMLVASTALNVGVEAAANTNWVTRTQDYVFNMLVGEYSQGMLLYRYIRRIKLVKVGYIITQFFALNLFGIFVSRAFDNGPGETPWNWMTSFYWSVQTTTTIGYGDIDIPFGLRYFQIFYLVIATYFVGNALGRAGNIKEEILDVRRQHAWRRREISKGMIQEMQAPGLHSENCQVDQYEFVVASLVTLGKVTADDITPIMDKFRKLAGKKGYIELVDEMAEREQVENEVATQSERFTAEQIGNSGELEHNEYEDLGFE</sequence>
<evidence type="ECO:0000256" key="2">
    <source>
        <dbReference type="ARBA" id="ARBA00022448"/>
    </source>
</evidence>
<evidence type="ECO:0000313" key="11">
    <source>
        <dbReference type="EMBL" id="CAD9319343.1"/>
    </source>
</evidence>
<feature type="compositionally biased region" description="Polar residues" evidence="8">
    <location>
        <begin position="1"/>
        <end position="22"/>
    </location>
</feature>
<dbReference type="GO" id="GO:0030322">
    <property type="term" value="P:stabilization of membrane potential"/>
    <property type="evidence" value="ECO:0007669"/>
    <property type="project" value="TreeGrafter"/>
</dbReference>
<dbReference type="GO" id="GO:0005886">
    <property type="term" value="C:plasma membrane"/>
    <property type="evidence" value="ECO:0007669"/>
    <property type="project" value="TreeGrafter"/>
</dbReference>
<feature type="compositionally biased region" description="Basic and acidic residues" evidence="8">
    <location>
        <begin position="24"/>
        <end position="36"/>
    </location>
</feature>
<evidence type="ECO:0000256" key="8">
    <source>
        <dbReference type="SAM" id="MobiDB-lite"/>
    </source>
</evidence>
<evidence type="ECO:0000256" key="9">
    <source>
        <dbReference type="SAM" id="Phobius"/>
    </source>
</evidence>
<dbReference type="Gene3D" id="1.10.287.70">
    <property type="match status" value="2"/>
</dbReference>
<evidence type="ECO:0000256" key="3">
    <source>
        <dbReference type="ARBA" id="ARBA00022692"/>
    </source>
</evidence>
<feature type="domain" description="Potassium channel" evidence="10">
    <location>
        <begin position="313"/>
        <end position="383"/>
    </location>
</feature>
<keyword evidence="6 9" id="KW-0472">Membrane</keyword>
<gene>
    <name evidence="11" type="ORF">DBRI1063_LOCUS5359</name>
</gene>
<evidence type="ECO:0000256" key="4">
    <source>
        <dbReference type="ARBA" id="ARBA00022989"/>
    </source>
</evidence>
<feature type="transmembrane region" description="Helical" evidence="9">
    <location>
        <begin position="304"/>
        <end position="324"/>
    </location>
</feature>
<evidence type="ECO:0000256" key="7">
    <source>
        <dbReference type="ARBA" id="ARBA00023303"/>
    </source>
</evidence>
<dbReference type="Pfam" id="PF07885">
    <property type="entry name" value="Ion_trans_2"/>
    <property type="match status" value="2"/>
</dbReference>
<name>A0A6U3Q5S1_9STRA</name>
<dbReference type="PANTHER" id="PTHR11003">
    <property type="entry name" value="POTASSIUM CHANNEL, SUBFAMILY K"/>
    <property type="match status" value="1"/>
</dbReference>
<dbReference type="EMBL" id="HBGN01008379">
    <property type="protein sequence ID" value="CAD9319343.1"/>
    <property type="molecule type" value="Transcribed_RNA"/>
</dbReference>
<comment type="subcellular location">
    <subcellularLocation>
        <location evidence="1">Membrane</location>
        <topology evidence="1">Multi-pass membrane protein</topology>
    </subcellularLocation>
</comment>
<dbReference type="GO" id="GO:0022841">
    <property type="term" value="F:potassium ion leak channel activity"/>
    <property type="evidence" value="ECO:0007669"/>
    <property type="project" value="TreeGrafter"/>
</dbReference>
<feature type="transmembrane region" description="Helical" evidence="9">
    <location>
        <begin position="362"/>
        <end position="380"/>
    </location>
</feature>
<dbReference type="InterPro" id="IPR013099">
    <property type="entry name" value="K_chnl_dom"/>
</dbReference>
<keyword evidence="5" id="KW-0406">Ion transport</keyword>
<dbReference type="AlphaFoldDB" id="A0A6U3Q5S1"/>
<keyword evidence="3 9" id="KW-0812">Transmembrane</keyword>